<dbReference type="InterPro" id="IPR037923">
    <property type="entry name" value="HTH-like"/>
</dbReference>
<dbReference type="InterPro" id="IPR003313">
    <property type="entry name" value="AraC-bd"/>
</dbReference>
<dbReference type="GO" id="GO:0043565">
    <property type="term" value="F:sequence-specific DNA binding"/>
    <property type="evidence" value="ECO:0007669"/>
    <property type="project" value="InterPro"/>
</dbReference>
<feature type="domain" description="HTH araC/xylS-type" evidence="4">
    <location>
        <begin position="180"/>
        <end position="277"/>
    </location>
</feature>
<dbReference type="Gene3D" id="2.60.120.10">
    <property type="entry name" value="Jelly Rolls"/>
    <property type="match status" value="1"/>
</dbReference>
<dbReference type="InterPro" id="IPR014710">
    <property type="entry name" value="RmlC-like_jellyroll"/>
</dbReference>
<evidence type="ECO:0000259" key="4">
    <source>
        <dbReference type="PROSITE" id="PS01124"/>
    </source>
</evidence>
<comment type="caution">
    <text evidence="5">The sequence shown here is derived from an EMBL/GenBank/DDBJ whole genome shotgun (WGS) entry which is preliminary data.</text>
</comment>
<dbReference type="InterPro" id="IPR009057">
    <property type="entry name" value="Homeodomain-like_sf"/>
</dbReference>
<dbReference type="Gene3D" id="1.10.10.60">
    <property type="entry name" value="Homeodomain-like"/>
    <property type="match status" value="2"/>
</dbReference>
<keyword evidence="2" id="KW-0238">DNA-binding</keyword>
<proteinExistence type="predicted"/>
<keyword evidence="3" id="KW-0804">Transcription</keyword>
<dbReference type="Proteomes" id="UP000284751">
    <property type="component" value="Unassembled WGS sequence"/>
</dbReference>
<dbReference type="InterPro" id="IPR018060">
    <property type="entry name" value="HTH_AraC"/>
</dbReference>
<evidence type="ECO:0000256" key="2">
    <source>
        <dbReference type="ARBA" id="ARBA00023125"/>
    </source>
</evidence>
<name>A0A412AVY4_9FIRM</name>
<dbReference type="EMBL" id="QRTC01000041">
    <property type="protein sequence ID" value="RGQ38181.1"/>
    <property type="molecule type" value="Genomic_DNA"/>
</dbReference>
<dbReference type="PROSITE" id="PS01124">
    <property type="entry name" value="HTH_ARAC_FAMILY_2"/>
    <property type="match status" value="1"/>
</dbReference>
<gene>
    <name evidence="5" type="ORF">DWY99_10015</name>
</gene>
<dbReference type="PANTHER" id="PTHR46796">
    <property type="entry name" value="HTH-TYPE TRANSCRIPTIONAL ACTIVATOR RHAS-RELATED"/>
    <property type="match status" value="1"/>
</dbReference>
<evidence type="ECO:0000256" key="3">
    <source>
        <dbReference type="ARBA" id="ARBA00023163"/>
    </source>
</evidence>
<sequence>MPNQNDNRTVPGFTVYHDLNSPTGESYHCHEYHEVIFFLSGESRYVVEGKTYRLQPGDLLVISDREIHRDSEKSEKRRDRYIAYIDSAFLEEAKKTDRNGEDLSRCFDVLSGRRYHLLRLGAQERKRAAAIFAALAEVNPQGYGAGLLQKCYMIELLVMLNRACFSEDEPEEALCNPKIQCIVEFINTHLDGDLNLELLSARFGLSKYHMTREFKRCLGLSLHQYVLKKRLLEARAALRQGQTAAQAFALSGFSDYSHFSRAFRETFGMSPREYRMKVKEGSFSRKVLFE</sequence>
<dbReference type="InterPro" id="IPR050204">
    <property type="entry name" value="AraC_XylS_family_regulators"/>
</dbReference>
<accession>A0A412AVY4</accession>
<dbReference type="Pfam" id="PF12833">
    <property type="entry name" value="HTH_18"/>
    <property type="match status" value="1"/>
</dbReference>
<reference evidence="5 6" key="1">
    <citation type="submission" date="2018-08" db="EMBL/GenBank/DDBJ databases">
        <title>A genome reference for cultivated species of the human gut microbiota.</title>
        <authorList>
            <person name="Zou Y."/>
            <person name="Xue W."/>
            <person name="Luo G."/>
        </authorList>
    </citation>
    <scope>NUCLEOTIDE SEQUENCE [LARGE SCALE GENOMIC DNA]</scope>
    <source>
        <strain evidence="5 6">AF28-26</strain>
    </source>
</reference>
<evidence type="ECO:0000256" key="1">
    <source>
        <dbReference type="ARBA" id="ARBA00023015"/>
    </source>
</evidence>
<dbReference type="SUPFAM" id="SSF46689">
    <property type="entry name" value="Homeodomain-like"/>
    <property type="match status" value="2"/>
</dbReference>
<protein>
    <submittedName>
        <fullName evidence="5">AraC family transcriptional regulator</fullName>
    </submittedName>
</protein>
<dbReference type="GO" id="GO:0003700">
    <property type="term" value="F:DNA-binding transcription factor activity"/>
    <property type="evidence" value="ECO:0007669"/>
    <property type="project" value="InterPro"/>
</dbReference>
<organism evidence="5 6">
    <name type="scientific">[Clostridium] leptum</name>
    <dbReference type="NCBI Taxonomy" id="1535"/>
    <lineage>
        <taxon>Bacteria</taxon>
        <taxon>Bacillati</taxon>
        <taxon>Bacillota</taxon>
        <taxon>Clostridia</taxon>
        <taxon>Eubacteriales</taxon>
        <taxon>Oscillospiraceae</taxon>
        <taxon>Oscillospiraceae incertae sedis</taxon>
    </lineage>
</organism>
<dbReference type="SMART" id="SM00342">
    <property type="entry name" value="HTH_ARAC"/>
    <property type="match status" value="1"/>
</dbReference>
<evidence type="ECO:0000313" key="6">
    <source>
        <dbReference type="Proteomes" id="UP000284751"/>
    </source>
</evidence>
<keyword evidence="1" id="KW-0805">Transcription regulation</keyword>
<dbReference type="Pfam" id="PF02311">
    <property type="entry name" value="AraC_binding"/>
    <property type="match status" value="1"/>
</dbReference>
<dbReference type="SUPFAM" id="SSF51215">
    <property type="entry name" value="Regulatory protein AraC"/>
    <property type="match status" value="1"/>
</dbReference>
<evidence type="ECO:0000313" key="5">
    <source>
        <dbReference type="EMBL" id="RGQ38181.1"/>
    </source>
</evidence>
<dbReference type="AlphaFoldDB" id="A0A412AVY4"/>